<organism evidence="3 4">
    <name type="scientific">Pontibacter ruber</name>
    <dbReference type="NCBI Taxonomy" id="1343895"/>
    <lineage>
        <taxon>Bacteria</taxon>
        <taxon>Pseudomonadati</taxon>
        <taxon>Bacteroidota</taxon>
        <taxon>Cytophagia</taxon>
        <taxon>Cytophagales</taxon>
        <taxon>Hymenobacteraceae</taxon>
        <taxon>Pontibacter</taxon>
    </lineage>
</organism>
<keyword evidence="3" id="KW-0378">Hydrolase</keyword>
<dbReference type="RefSeq" id="WP_250431338.1">
    <property type="nucleotide sequence ID" value="NZ_JALPRR010000003.1"/>
</dbReference>
<evidence type="ECO:0000256" key="1">
    <source>
        <dbReference type="SAM" id="SignalP"/>
    </source>
</evidence>
<dbReference type="EMBL" id="JBHUIM010000002">
    <property type="protein sequence ID" value="MFD2248011.1"/>
    <property type="molecule type" value="Genomic_DNA"/>
</dbReference>
<proteinExistence type="predicted"/>
<keyword evidence="4" id="KW-1185">Reference proteome</keyword>
<dbReference type="InterPro" id="IPR018711">
    <property type="entry name" value="NAGPA"/>
</dbReference>
<comment type="caution">
    <text evidence="3">The sequence shown here is derived from an EMBL/GenBank/DDBJ whole genome shotgun (WGS) entry which is preliminary data.</text>
</comment>
<evidence type="ECO:0000313" key="4">
    <source>
        <dbReference type="Proteomes" id="UP001597374"/>
    </source>
</evidence>
<dbReference type="PANTHER" id="PTHR40446">
    <property type="entry name" value="N-ACETYLGLUCOSAMINE-1-PHOSPHODIESTER ALPHA-N-ACETYLGLUCOSAMINIDASE"/>
    <property type="match status" value="1"/>
</dbReference>
<keyword evidence="3" id="KW-0326">Glycosidase</keyword>
<dbReference type="Proteomes" id="UP001597374">
    <property type="component" value="Unassembled WGS sequence"/>
</dbReference>
<keyword evidence="1" id="KW-0732">Signal</keyword>
<feature type="domain" description="Phosphodiester glycosidase" evidence="2">
    <location>
        <begin position="99"/>
        <end position="286"/>
    </location>
</feature>
<dbReference type="PANTHER" id="PTHR40446:SF2">
    <property type="entry name" value="N-ACETYLGLUCOSAMINE-1-PHOSPHODIESTER ALPHA-N-ACETYLGLUCOSAMINIDASE"/>
    <property type="match status" value="1"/>
</dbReference>
<gene>
    <name evidence="3" type="ORF">ACFSKP_17210</name>
</gene>
<evidence type="ECO:0000313" key="3">
    <source>
        <dbReference type="EMBL" id="MFD2248011.1"/>
    </source>
</evidence>
<feature type="chain" id="PRO_5045419314" evidence="1">
    <location>
        <begin position="24"/>
        <end position="294"/>
    </location>
</feature>
<feature type="signal peptide" evidence="1">
    <location>
        <begin position="1"/>
        <end position="23"/>
    </location>
</feature>
<evidence type="ECO:0000259" key="2">
    <source>
        <dbReference type="Pfam" id="PF09992"/>
    </source>
</evidence>
<dbReference type="GO" id="GO:0016798">
    <property type="term" value="F:hydrolase activity, acting on glycosyl bonds"/>
    <property type="evidence" value="ECO:0007669"/>
    <property type="project" value="UniProtKB-KW"/>
</dbReference>
<dbReference type="Pfam" id="PF09992">
    <property type="entry name" value="NAGPA"/>
    <property type="match status" value="1"/>
</dbReference>
<protein>
    <submittedName>
        <fullName evidence="3">Phosphodiester glycosidase family protein</fullName>
    </submittedName>
</protein>
<sequence length="294" mass="32195">MKRLLLLPLFVCLLQTVSLEIHAQAPEATAIQDKLHRSNWKKEKIGRGMHWRYYHGNGLYNSRQSINVLDINLNKAAIEVSLAHSDSALIKTSMFARNNGALAAVNGSYFDTKKGGSVVFLKTDGEVKANTIQTMPEYRENAAIAINADGKPAVIRKPAAGWQKTDAQEALASGPLLVYEGKPETMVPQAFNTNRHPRTAIGFTKDNHMLLVTVDGRSSEAYGMSNEELAQLMHSLGCQSAINLDGGGSTTMWIQGKGTNGVVNYPSDNKAYDHEGERAVANCILIRKVSRRSL</sequence>
<name>A0ABW5D018_9BACT</name>
<accession>A0ABW5D018</accession>
<reference evidence="4" key="1">
    <citation type="journal article" date="2019" name="Int. J. Syst. Evol. Microbiol.">
        <title>The Global Catalogue of Microorganisms (GCM) 10K type strain sequencing project: providing services to taxonomists for standard genome sequencing and annotation.</title>
        <authorList>
            <consortium name="The Broad Institute Genomics Platform"/>
            <consortium name="The Broad Institute Genome Sequencing Center for Infectious Disease"/>
            <person name="Wu L."/>
            <person name="Ma J."/>
        </authorList>
    </citation>
    <scope>NUCLEOTIDE SEQUENCE [LARGE SCALE GENOMIC DNA]</scope>
    <source>
        <strain evidence="4">CGMCC 4.1782</strain>
    </source>
</reference>